<dbReference type="AlphaFoldDB" id="A0AAD3TKV3"/>
<evidence type="ECO:0000313" key="3">
    <source>
        <dbReference type="Proteomes" id="UP001279734"/>
    </source>
</evidence>
<accession>A0AAD3TKV3</accession>
<reference evidence="2" key="1">
    <citation type="submission" date="2023-05" db="EMBL/GenBank/DDBJ databases">
        <title>Nepenthes gracilis genome sequencing.</title>
        <authorList>
            <person name="Fukushima K."/>
        </authorList>
    </citation>
    <scope>NUCLEOTIDE SEQUENCE</scope>
    <source>
        <strain evidence="2">SING2019-196</strain>
    </source>
</reference>
<dbReference type="EMBL" id="BSYO01000040">
    <property type="protein sequence ID" value="GMH31728.1"/>
    <property type="molecule type" value="Genomic_DNA"/>
</dbReference>
<gene>
    <name evidence="2" type="ORF">Nepgr_033572</name>
</gene>
<dbReference type="Proteomes" id="UP001279734">
    <property type="component" value="Unassembled WGS sequence"/>
</dbReference>
<evidence type="ECO:0000256" key="1">
    <source>
        <dbReference type="SAM" id="MobiDB-lite"/>
    </source>
</evidence>
<feature type="compositionally biased region" description="Basic residues" evidence="1">
    <location>
        <begin position="175"/>
        <end position="185"/>
    </location>
</feature>
<evidence type="ECO:0000313" key="2">
    <source>
        <dbReference type="EMBL" id="GMH31728.1"/>
    </source>
</evidence>
<sequence>MPTTLTVKQKPAEAAPQDRVISSLQELQSSPFTSPVTHSRPTHSRTTRSHPMERQQSSPEAQPKSCHQKQSEPSTTTSCTKGIPAHHVTLKKHKYQSSQGNRINKWGNIIQPVHPQQNPKTSAATGTSAANDTIQSICDATGPSFSNGQTCNSPDSSAWTQHHLTDSKQELHPSKSGRLKRRSRLREHVAPTQHPTDSISPTTSTNSPRQPQESPTAHQQVASALKSNPASSRTETESISYRQAILH</sequence>
<name>A0AAD3TKV3_NEPGR</name>
<feature type="compositionally biased region" description="Polar residues" evidence="1">
    <location>
        <begin position="193"/>
        <end position="241"/>
    </location>
</feature>
<feature type="compositionally biased region" description="Polar residues" evidence="1">
    <location>
        <begin position="114"/>
        <end position="162"/>
    </location>
</feature>
<keyword evidence="3" id="KW-1185">Reference proteome</keyword>
<feature type="compositionally biased region" description="Basic and acidic residues" evidence="1">
    <location>
        <begin position="163"/>
        <end position="173"/>
    </location>
</feature>
<feature type="compositionally biased region" description="Polar residues" evidence="1">
    <location>
        <begin position="20"/>
        <end position="36"/>
    </location>
</feature>
<feature type="region of interest" description="Disordered" evidence="1">
    <location>
        <begin position="1"/>
        <end position="247"/>
    </location>
</feature>
<protein>
    <submittedName>
        <fullName evidence="2">Uncharacterized protein</fullName>
    </submittedName>
</protein>
<feature type="compositionally biased region" description="Polar residues" evidence="1">
    <location>
        <begin position="71"/>
        <end position="80"/>
    </location>
</feature>
<proteinExistence type="predicted"/>
<comment type="caution">
    <text evidence="2">The sequence shown here is derived from an EMBL/GenBank/DDBJ whole genome shotgun (WGS) entry which is preliminary data.</text>
</comment>
<organism evidence="2 3">
    <name type="scientific">Nepenthes gracilis</name>
    <name type="common">Slender pitcher plant</name>
    <dbReference type="NCBI Taxonomy" id="150966"/>
    <lineage>
        <taxon>Eukaryota</taxon>
        <taxon>Viridiplantae</taxon>
        <taxon>Streptophyta</taxon>
        <taxon>Embryophyta</taxon>
        <taxon>Tracheophyta</taxon>
        <taxon>Spermatophyta</taxon>
        <taxon>Magnoliopsida</taxon>
        <taxon>eudicotyledons</taxon>
        <taxon>Gunneridae</taxon>
        <taxon>Pentapetalae</taxon>
        <taxon>Caryophyllales</taxon>
        <taxon>Nepenthaceae</taxon>
        <taxon>Nepenthes</taxon>
    </lineage>
</organism>